<dbReference type="Gene3D" id="3.30.1330.30">
    <property type="match status" value="1"/>
</dbReference>
<keyword evidence="3" id="KW-1185">Reference proteome</keyword>
<reference evidence="3" key="1">
    <citation type="journal article" date="2019" name="Int. J. Syst. Evol. Microbiol.">
        <title>The Global Catalogue of Microorganisms (GCM) 10K type strain sequencing project: providing services to taxonomists for standard genome sequencing and annotation.</title>
        <authorList>
            <consortium name="The Broad Institute Genomics Platform"/>
            <consortium name="The Broad Institute Genome Sequencing Center for Infectious Disease"/>
            <person name="Wu L."/>
            <person name="Ma J."/>
        </authorList>
    </citation>
    <scope>NUCLEOTIDE SEQUENCE [LARGE SCALE GENOMIC DNA]</scope>
    <source>
        <strain evidence="3">CECT 7184</strain>
    </source>
</reference>
<dbReference type="PIRSF" id="PIRSF034303">
    <property type="entry name" value="DUF1694"/>
    <property type="match status" value="1"/>
</dbReference>
<protein>
    <submittedName>
        <fullName evidence="2">YueI family protein</fullName>
    </submittedName>
</protein>
<dbReference type="EMBL" id="JBHSOZ010000003">
    <property type="protein sequence ID" value="MFC5711993.1"/>
    <property type="molecule type" value="Genomic_DNA"/>
</dbReference>
<organism evidence="2 3">
    <name type="scientific">Thalassorhabdus alkalitolerans</name>
    <dbReference type="NCBI Taxonomy" id="2282697"/>
    <lineage>
        <taxon>Bacteria</taxon>
        <taxon>Bacillati</taxon>
        <taxon>Bacillota</taxon>
        <taxon>Bacilli</taxon>
        <taxon>Bacillales</taxon>
        <taxon>Bacillaceae</taxon>
        <taxon>Thalassorhabdus</taxon>
    </lineage>
</organism>
<evidence type="ECO:0000313" key="2">
    <source>
        <dbReference type="EMBL" id="MFC5711993.1"/>
    </source>
</evidence>
<dbReference type="Proteomes" id="UP001596142">
    <property type="component" value="Unassembled WGS sequence"/>
</dbReference>
<sequence>MSSRDVNDYIQEGIHGSRRVNPDEQRRFLGTFRERVLIALTKEQVMKKGTYPEVEEMIKKYPDAHLLVNGLIGHQAVSEYTRLASENGIHAQRVTDHDSNTDIGLLLASDKAVDNEEIFIEDEKSEEQETEKKPSFFQRLFGQ</sequence>
<dbReference type="InterPro" id="IPR012543">
    <property type="entry name" value="DUF1694"/>
</dbReference>
<dbReference type="InterPro" id="IPR029064">
    <property type="entry name" value="Ribosomal_eL30-like_sf"/>
</dbReference>
<dbReference type="SUPFAM" id="SSF160515">
    <property type="entry name" value="YueI-like"/>
    <property type="match status" value="1"/>
</dbReference>
<gene>
    <name evidence="2" type="ORF">ACFPU1_04320</name>
</gene>
<feature type="region of interest" description="Disordered" evidence="1">
    <location>
        <begin position="122"/>
        <end position="143"/>
    </location>
</feature>
<dbReference type="Pfam" id="PF07997">
    <property type="entry name" value="DUF1694"/>
    <property type="match status" value="1"/>
</dbReference>
<evidence type="ECO:0000313" key="3">
    <source>
        <dbReference type="Proteomes" id="UP001596142"/>
    </source>
</evidence>
<comment type="caution">
    <text evidence="2">The sequence shown here is derived from an EMBL/GenBank/DDBJ whole genome shotgun (WGS) entry which is preliminary data.</text>
</comment>
<dbReference type="RefSeq" id="WP_054637217.1">
    <property type="nucleotide sequence ID" value="NZ_JBHSOZ010000003.1"/>
</dbReference>
<proteinExistence type="predicted"/>
<name>A0ABW0YHT9_9BACI</name>
<accession>A0ABW0YHT9</accession>
<evidence type="ECO:0000256" key="1">
    <source>
        <dbReference type="SAM" id="MobiDB-lite"/>
    </source>
</evidence>